<dbReference type="RefSeq" id="WP_192373919.1">
    <property type="nucleotide sequence ID" value="NZ_CAJHIV010000001.1"/>
</dbReference>
<protein>
    <submittedName>
        <fullName evidence="1">TatD family hydrolase</fullName>
    </submittedName>
</protein>
<name>A0ABR9CYD3_9GAMM</name>
<accession>A0ABR9CYD3</accession>
<gene>
    <name evidence="1" type="ORF">IE877_06640</name>
</gene>
<dbReference type="GO" id="GO:0016787">
    <property type="term" value="F:hydrolase activity"/>
    <property type="evidence" value="ECO:0007669"/>
    <property type="project" value="UniProtKB-KW"/>
</dbReference>
<dbReference type="InterPro" id="IPR032466">
    <property type="entry name" value="Metal_Hydrolase"/>
</dbReference>
<dbReference type="PIRSF" id="PIRSF005902">
    <property type="entry name" value="DNase_TatD"/>
    <property type="match status" value="1"/>
</dbReference>
<keyword evidence="2" id="KW-1185">Reference proteome</keyword>
<dbReference type="Gene3D" id="3.20.20.140">
    <property type="entry name" value="Metal-dependent hydrolases"/>
    <property type="match status" value="1"/>
</dbReference>
<organism evidence="1 2">
    <name type="scientific">Methylomonas albis</name>
    <dbReference type="NCBI Taxonomy" id="1854563"/>
    <lineage>
        <taxon>Bacteria</taxon>
        <taxon>Pseudomonadati</taxon>
        <taxon>Pseudomonadota</taxon>
        <taxon>Gammaproteobacteria</taxon>
        <taxon>Methylococcales</taxon>
        <taxon>Methylococcaceae</taxon>
        <taxon>Methylomonas</taxon>
    </lineage>
</organism>
<dbReference type="SUPFAM" id="SSF51556">
    <property type="entry name" value="Metallo-dependent hydrolases"/>
    <property type="match status" value="1"/>
</dbReference>
<keyword evidence="1" id="KW-0378">Hydrolase</keyword>
<dbReference type="Proteomes" id="UP000652176">
    <property type="component" value="Unassembled WGS sequence"/>
</dbReference>
<comment type="caution">
    <text evidence="1">The sequence shown here is derived from an EMBL/GenBank/DDBJ whole genome shotgun (WGS) entry which is preliminary data.</text>
</comment>
<dbReference type="PANTHER" id="PTHR47176">
    <property type="entry name" value="OSJNBA0020J04.13 PROTEIN"/>
    <property type="match status" value="1"/>
</dbReference>
<proteinExistence type="predicted"/>
<dbReference type="Pfam" id="PF01026">
    <property type="entry name" value="TatD_DNase"/>
    <property type="match status" value="1"/>
</dbReference>
<dbReference type="InterPro" id="IPR001130">
    <property type="entry name" value="TatD-like"/>
</dbReference>
<dbReference type="EMBL" id="JACXSS010000001">
    <property type="protein sequence ID" value="MBD9355556.1"/>
    <property type="molecule type" value="Genomic_DNA"/>
</dbReference>
<evidence type="ECO:0000313" key="1">
    <source>
        <dbReference type="EMBL" id="MBD9355556.1"/>
    </source>
</evidence>
<dbReference type="PANTHER" id="PTHR47176:SF1">
    <property type="entry name" value="OS04G0577500 PROTEIN"/>
    <property type="match status" value="1"/>
</dbReference>
<sequence>MSHHLLTHSYPIDIHCHQRRNDEALQILSFDTSDLALAKQSGAEASPNPISVGIHPWFIAKQDIYAAFELLENVCRLTNVLAIGECGLDKCIKTPLETQTAVFRRQIELAEQIRKPLIIHCVRAFNELLALRKALKPSQVWIIHGFTGKPALAAQLLEHGCYLSLGKALLKPKHPVTVTLPNIALHRLFLETDAAEEVSIGAIYSQAAKILGLDLPTLQRQIVANFERVFTHD</sequence>
<reference evidence="1 2" key="1">
    <citation type="submission" date="2020-09" db="EMBL/GenBank/DDBJ databases">
        <title>Methylomonas albis sp. nov. and Methylomonas fluvii sp. nov.: Two cold-adapted methanotrophs from the River Elbe and an amended description of Methylovulum psychrotolerans strain Eb1.</title>
        <authorList>
            <person name="Bussmann I.K."/>
            <person name="Klings K.-W."/>
            <person name="Warnstedt J."/>
            <person name="Hoppert M."/>
            <person name="Saborowski A."/>
            <person name="Horn F."/>
            <person name="Liebner S."/>
        </authorList>
    </citation>
    <scope>NUCLEOTIDE SEQUENCE [LARGE SCALE GENOMIC DNA]</scope>
    <source>
        <strain evidence="1 2">EbA</strain>
    </source>
</reference>
<evidence type="ECO:0000313" key="2">
    <source>
        <dbReference type="Proteomes" id="UP000652176"/>
    </source>
</evidence>